<dbReference type="GO" id="GO:0003676">
    <property type="term" value="F:nucleic acid binding"/>
    <property type="evidence" value="ECO:0007669"/>
    <property type="project" value="InterPro"/>
</dbReference>
<evidence type="ECO:0000313" key="3">
    <source>
        <dbReference type="Proteomes" id="UP000236291"/>
    </source>
</evidence>
<feature type="domain" description="RNase H type-1" evidence="1">
    <location>
        <begin position="197"/>
        <end position="255"/>
    </location>
</feature>
<dbReference type="Proteomes" id="UP000236291">
    <property type="component" value="Unassembled WGS sequence"/>
</dbReference>
<accession>A0A2K3LHF8</accession>
<proteinExistence type="predicted"/>
<dbReference type="GO" id="GO:0004523">
    <property type="term" value="F:RNA-DNA hybrid ribonuclease activity"/>
    <property type="evidence" value="ECO:0007669"/>
    <property type="project" value="InterPro"/>
</dbReference>
<dbReference type="Pfam" id="PF13456">
    <property type="entry name" value="RVT_3"/>
    <property type="match status" value="1"/>
</dbReference>
<dbReference type="InterPro" id="IPR052929">
    <property type="entry name" value="RNase_H-like_EbsB-rel"/>
</dbReference>
<dbReference type="AlphaFoldDB" id="A0A2K3LHF8"/>
<evidence type="ECO:0000259" key="1">
    <source>
        <dbReference type="Pfam" id="PF13456"/>
    </source>
</evidence>
<dbReference type="InterPro" id="IPR002156">
    <property type="entry name" value="RNaseH_domain"/>
</dbReference>
<organism evidence="2 3">
    <name type="scientific">Trifolium pratense</name>
    <name type="common">Red clover</name>
    <dbReference type="NCBI Taxonomy" id="57577"/>
    <lineage>
        <taxon>Eukaryota</taxon>
        <taxon>Viridiplantae</taxon>
        <taxon>Streptophyta</taxon>
        <taxon>Embryophyta</taxon>
        <taxon>Tracheophyta</taxon>
        <taxon>Spermatophyta</taxon>
        <taxon>Magnoliopsida</taxon>
        <taxon>eudicotyledons</taxon>
        <taxon>Gunneridae</taxon>
        <taxon>Pentapetalae</taxon>
        <taxon>rosids</taxon>
        <taxon>fabids</taxon>
        <taxon>Fabales</taxon>
        <taxon>Fabaceae</taxon>
        <taxon>Papilionoideae</taxon>
        <taxon>50 kb inversion clade</taxon>
        <taxon>NPAAA clade</taxon>
        <taxon>Hologalegina</taxon>
        <taxon>IRL clade</taxon>
        <taxon>Trifolieae</taxon>
        <taxon>Trifolium</taxon>
    </lineage>
</organism>
<comment type="caution">
    <text evidence="2">The sequence shown here is derived from an EMBL/GenBank/DDBJ whole genome shotgun (WGS) entry which is preliminary data.</text>
</comment>
<sequence length="258" mass="29374">MNRKKECVAAGCKENGEACGKFEHRRKSSIYFGGYVATAFQLERGFDITMFSVRQAVNYAVNSRRMRHIFFDCIESKDSWAAAQLSSVLATRLQHFNNVKEVIFDICRKETKEVAGRVAVMIWVNNWLWNHDKSGAIQMGMLAFNVWKDWYLAQYFGGSAANNEQIQQQYQWQPPQRGWVKCNVDAGFHNGGRTINIFESDSQTVVRALQTSYGGVSMFSVLISSIKNMLPLNSNFDVKFIKRQANSVAHKLARVADS</sequence>
<gene>
    <name evidence="2" type="ORF">L195_g033943</name>
</gene>
<reference evidence="2 3" key="2">
    <citation type="journal article" date="2017" name="Front. Plant Sci.">
        <title>Gene Classification and Mining of Molecular Markers Useful in Red Clover (Trifolium pratense) Breeding.</title>
        <authorList>
            <person name="Istvanek J."/>
            <person name="Dluhosova J."/>
            <person name="Dluhos P."/>
            <person name="Patkova L."/>
            <person name="Nedelnik J."/>
            <person name="Repkova J."/>
        </authorList>
    </citation>
    <scope>NUCLEOTIDE SEQUENCE [LARGE SCALE GENOMIC DNA]</scope>
    <source>
        <strain evidence="3">cv. Tatra</strain>
        <tissue evidence="2">Young leaves</tissue>
    </source>
</reference>
<name>A0A2K3LHF8_TRIPR</name>
<reference evidence="2 3" key="1">
    <citation type="journal article" date="2014" name="Am. J. Bot.">
        <title>Genome assembly and annotation for red clover (Trifolium pratense; Fabaceae).</title>
        <authorList>
            <person name="Istvanek J."/>
            <person name="Jaros M."/>
            <person name="Krenek A."/>
            <person name="Repkova J."/>
        </authorList>
    </citation>
    <scope>NUCLEOTIDE SEQUENCE [LARGE SCALE GENOMIC DNA]</scope>
    <source>
        <strain evidence="3">cv. Tatra</strain>
        <tissue evidence="2">Young leaves</tissue>
    </source>
</reference>
<dbReference type="EMBL" id="ASHM01033256">
    <property type="protein sequence ID" value="PNX77970.1"/>
    <property type="molecule type" value="Genomic_DNA"/>
</dbReference>
<dbReference type="PANTHER" id="PTHR47074">
    <property type="entry name" value="BNAC02G40300D PROTEIN"/>
    <property type="match status" value="1"/>
</dbReference>
<dbReference type="PANTHER" id="PTHR47074:SF48">
    <property type="entry name" value="POLYNUCLEOTIDYL TRANSFERASE, RIBONUCLEASE H-LIKE SUPERFAMILY PROTEIN"/>
    <property type="match status" value="1"/>
</dbReference>
<protein>
    <recommendedName>
        <fullName evidence="1">RNase H type-1 domain-containing protein</fullName>
    </recommendedName>
</protein>
<evidence type="ECO:0000313" key="2">
    <source>
        <dbReference type="EMBL" id="PNX77970.1"/>
    </source>
</evidence>